<feature type="transmembrane region" description="Helical" evidence="3">
    <location>
        <begin position="91"/>
        <end position="112"/>
    </location>
</feature>
<feature type="region of interest" description="Disordered" evidence="2">
    <location>
        <begin position="505"/>
        <end position="536"/>
    </location>
</feature>
<evidence type="ECO:0000313" key="4">
    <source>
        <dbReference type="EMBL" id="GIH30977.1"/>
    </source>
</evidence>
<feature type="compositionally biased region" description="Pro residues" evidence="2">
    <location>
        <begin position="621"/>
        <end position="638"/>
    </location>
</feature>
<dbReference type="Proteomes" id="UP000651728">
    <property type="component" value="Unassembled WGS sequence"/>
</dbReference>
<feature type="compositionally biased region" description="Basic and acidic residues" evidence="2">
    <location>
        <begin position="512"/>
        <end position="536"/>
    </location>
</feature>
<gene>
    <name evidence="4" type="ORF">Mam01_11410</name>
</gene>
<keyword evidence="5" id="KW-1185">Reference proteome</keyword>
<feature type="transmembrane region" description="Helical" evidence="3">
    <location>
        <begin position="68"/>
        <end position="85"/>
    </location>
</feature>
<dbReference type="RefSeq" id="WP_204284368.1">
    <property type="nucleotide sequence ID" value="NZ_BAABEJ010000003.1"/>
</dbReference>
<evidence type="ECO:0000256" key="3">
    <source>
        <dbReference type="SAM" id="Phobius"/>
    </source>
</evidence>
<accession>A0ABQ4F827</accession>
<keyword evidence="3" id="KW-1133">Transmembrane helix</keyword>
<protein>
    <recommendedName>
        <fullName evidence="6">TraD/TraG TraM recognition site domain-containing protein</fullName>
    </recommendedName>
</protein>
<dbReference type="EMBL" id="BOOB01000008">
    <property type="protein sequence ID" value="GIH30977.1"/>
    <property type="molecule type" value="Genomic_DNA"/>
</dbReference>
<keyword evidence="3" id="KW-0812">Transmembrane</keyword>
<sequence>MGDPHPEHAQLQADRIYLGWQYALLYPDPGPPPKRPAREDVAEPPADTTDWVHRERLQKDLLNHPVRLFRTFMAVLATGILVLGVSGLLTWSFVLLGLVAAGGVAAICTYAIRQGDRTVNERLDERRRKALREQERRQREIVTAQEEHAAKYRDWAEKKNRFDKQITWYAVAVPDDIDRVDVAGGTLAGWSALVTLIGATRLYSGGHLTVLDLSEGAIAKDLIELARRGGDDPLVWVLPVDLPKLDLGATLKPEAFADVLAHVVSVSEETSRDIGFDNAILERVLEVLGENATISQVTAALRALAQVGDPRDDMKYGLLTASQLERIGTLFGRGVADRVVIERAWALESQLRKLETLGSEAVRLPPARLRVVSMDRQAGVFGNRVLGTYVATALTHILRQSPASERPWYHTIIVAGADKLRGDVLDRLMDACETSRTGLVLTYRSLTPTVRERLGRGHAAVAFMRLGNAEDARVASEHVGTEHRLELAQLTETFSTAVHAPSGFYTSTVGEGRTEGEDMREGDLREDITESTEWGRRAPTVADGVLQRSREFLVEPHQLQQLPTTSVIVTYSTAEGRQVRLADANPAILTFPKTTLGEFEEIRRAALTPREPEPEPEPEPAEPTLPEVPPNLGPPPPRLDWRKRP</sequence>
<organism evidence="4 5">
    <name type="scientific">Microbispora amethystogenes</name>
    <dbReference type="NCBI Taxonomy" id="1427754"/>
    <lineage>
        <taxon>Bacteria</taxon>
        <taxon>Bacillati</taxon>
        <taxon>Actinomycetota</taxon>
        <taxon>Actinomycetes</taxon>
        <taxon>Streptosporangiales</taxon>
        <taxon>Streptosporangiaceae</taxon>
        <taxon>Microbispora</taxon>
    </lineage>
</organism>
<evidence type="ECO:0000256" key="2">
    <source>
        <dbReference type="SAM" id="MobiDB-lite"/>
    </source>
</evidence>
<name>A0ABQ4F827_9ACTN</name>
<keyword evidence="3" id="KW-0472">Membrane</keyword>
<evidence type="ECO:0000256" key="1">
    <source>
        <dbReference type="SAM" id="Coils"/>
    </source>
</evidence>
<feature type="region of interest" description="Disordered" evidence="2">
    <location>
        <begin position="604"/>
        <end position="645"/>
    </location>
</feature>
<keyword evidence="1" id="KW-0175">Coiled coil</keyword>
<evidence type="ECO:0000313" key="5">
    <source>
        <dbReference type="Proteomes" id="UP000651728"/>
    </source>
</evidence>
<reference evidence="4 5" key="1">
    <citation type="submission" date="2021-01" db="EMBL/GenBank/DDBJ databases">
        <title>Whole genome shotgun sequence of Microbispora amethystogenes NBRC 101907.</title>
        <authorList>
            <person name="Komaki H."/>
            <person name="Tamura T."/>
        </authorList>
    </citation>
    <scope>NUCLEOTIDE SEQUENCE [LARGE SCALE GENOMIC DNA]</scope>
    <source>
        <strain evidence="4 5">NBRC 101907</strain>
    </source>
</reference>
<feature type="coiled-coil region" evidence="1">
    <location>
        <begin position="120"/>
        <end position="147"/>
    </location>
</feature>
<proteinExistence type="predicted"/>
<comment type="caution">
    <text evidence="4">The sequence shown here is derived from an EMBL/GenBank/DDBJ whole genome shotgun (WGS) entry which is preliminary data.</text>
</comment>
<evidence type="ECO:0008006" key="6">
    <source>
        <dbReference type="Google" id="ProtNLM"/>
    </source>
</evidence>